<proteinExistence type="inferred from homology"/>
<evidence type="ECO:0000256" key="2">
    <source>
        <dbReference type="ARBA" id="ARBA00038358"/>
    </source>
</evidence>
<gene>
    <name evidence="5" type="ORF">H171_2417</name>
</gene>
<dbReference type="InterPro" id="IPR010905">
    <property type="entry name" value="Glyco_hydro_88"/>
</dbReference>
<evidence type="ECO:0000313" key="5">
    <source>
        <dbReference type="EMBL" id="PJJ28895.1"/>
    </source>
</evidence>
<dbReference type="Proteomes" id="UP000231092">
    <property type="component" value="Unassembled WGS sequence"/>
</dbReference>
<feature type="binding site" evidence="4">
    <location>
        <position position="113"/>
    </location>
    <ligand>
        <name>substrate</name>
    </ligand>
</feature>
<evidence type="ECO:0000256" key="1">
    <source>
        <dbReference type="ARBA" id="ARBA00022801"/>
    </source>
</evidence>
<comment type="similarity">
    <text evidence="2">Belongs to the glycosyl hydrolase 88 family.</text>
</comment>
<dbReference type="EMBL" id="PGET01000001">
    <property type="protein sequence ID" value="PJJ28895.1"/>
    <property type="molecule type" value="Genomic_DNA"/>
</dbReference>
<dbReference type="RefSeq" id="WP_100305344.1">
    <property type="nucleotide sequence ID" value="NZ_PGET01000001.1"/>
</dbReference>
<feature type="binding site" evidence="4">
    <location>
        <position position="363"/>
    </location>
    <ligand>
        <name>substrate</name>
    </ligand>
</feature>
<name>A0A2M8Z625_9FIRM</name>
<feature type="binding site" evidence="4">
    <location>
        <position position="366"/>
    </location>
    <ligand>
        <name>substrate</name>
    </ligand>
</feature>
<protein>
    <submittedName>
        <fullName evidence="5">Unsaturated chondroitin disaccharide hydrolase</fullName>
    </submittedName>
</protein>
<dbReference type="InterPro" id="IPR052369">
    <property type="entry name" value="UG_Glycosaminoglycan_Hydrolase"/>
</dbReference>
<sequence>MIKKIQIESISKAQEYRRASLLSKEEVEKAISKIVEQVRCNMNYFGTRFPSPATKDHTYGIIENIEWTDGFWTGMLWLCYEYTGDEEFRIRAEQNIASFLNRVEKRLELDHHDLGFLYSLSCVAGYKLTGSEEGKKAGIMAADKLMERFQEKGGFIQAWGELGTRDNYRLIIDCLLNIPLLHWATEVTGNNIYEAAARRHYETSCNNVIRDDASAYHTFYFDPVTGAPLKGVTRQGYSDDSAWARGQAWGIYGIPLNYKYTGDDSAFNLFKGITNYFLNRLPKDDVCYWDLIFSDGSGQPRDSSAAAVAVCGIHEMLKYLPETDDDKETYKYAMHRILRSLMEHYATPDTGEGKPVLLHGVYSWHSGKGVDEGNIWGDYYYLEALIRFYKDWNLYW</sequence>
<feature type="active site" description="Proton donor" evidence="3">
    <location>
        <position position="173"/>
    </location>
</feature>
<dbReference type="Gene3D" id="1.50.10.10">
    <property type="match status" value="1"/>
</dbReference>
<comment type="caution">
    <text evidence="5">The sequence shown here is derived from an EMBL/GenBank/DDBJ whole genome shotgun (WGS) entry which is preliminary data.</text>
</comment>
<dbReference type="InterPro" id="IPR012341">
    <property type="entry name" value="6hp_glycosidase-like_sf"/>
</dbReference>
<evidence type="ECO:0000313" key="6">
    <source>
        <dbReference type="Proteomes" id="UP000231092"/>
    </source>
</evidence>
<dbReference type="PANTHER" id="PTHR36845:SF1">
    <property type="entry name" value="HYDROLASE, PUTATIVE (AFU_ORTHOLOGUE AFUA_7G05090)-RELATED"/>
    <property type="match status" value="1"/>
</dbReference>
<dbReference type="GO" id="GO:0000272">
    <property type="term" value="P:polysaccharide catabolic process"/>
    <property type="evidence" value="ECO:0007669"/>
    <property type="project" value="TreeGrafter"/>
</dbReference>
<feature type="binding site" evidence="4">
    <location>
        <position position="245"/>
    </location>
    <ligand>
        <name>substrate</name>
    </ligand>
</feature>
<evidence type="ECO:0000256" key="3">
    <source>
        <dbReference type="PIRSR" id="PIRSR610905-1"/>
    </source>
</evidence>
<reference evidence="5 6" key="1">
    <citation type="submission" date="2017-11" db="EMBL/GenBank/DDBJ databases">
        <title>Understudied soil microbes with underappreciated capabilities: Untangling the Clostridium saccharolyticum group.</title>
        <authorList>
            <person name="Leschine S."/>
        </authorList>
    </citation>
    <scope>NUCLEOTIDE SEQUENCE [LARGE SCALE GENOMIC DNA]</scope>
    <source>
        <strain evidence="5 6">18A</strain>
    </source>
</reference>
<dbReference type="OrthoDB" id="428577at2"/>
<feature type="active site" description="Nucleophile" evidence="3">
    <location>
        <position position="113"/>
    </location>
</feature>
<dbReference type="SUPFAM" id="SSF48208">
    <property type="entry name" value="Six-hairpin glycosidases"/>
    <property type="match status" value="1"/>
</dbReference>
<organism evidence="5 6">
    <name type="scientific">[Clostridium] celerecrescens 18A</name>
    <dbReference type="NCBI Taxonomy" id="1286362"/>
    <lineage>
        <taxon>Bacteria</taxon>
        <taxon>Bacillati</taxon>
        <taxon>Bacillota</taxon>
        <taxon>Clostridia</taxon>
        <taxon>Lachnospirales</taxon>
        <taxon>Lachnospiraceae</taxon>
        <taxon>Lacrimispora</taxon>
    </lineage>
</organism>
<dbReference type="GO" id="GO:0052757">
    <property type="term" value="F:chondroitin hydrolase activity"/>
    <property type="evidence" value="ECO:0007669"/>
    <property type="project" value="TreeGrafter"/>
</dbReference>
<dbReference type="Pfam" id="PF07470">
    <property type="entry name" value="Glyco_hydro_88"/>
    <property type="match status" value="1"/>
</dbReference>
<evidence type="ECO:0000256" key="4">
    <source>
        <dbReference type="PIRSR" id="PIRSR610905-2"/>
    </source>
</evidence>
<keyword evidence="1 5" id="KW-0378">Hydrolase</keyword>
<accession>A0A2M8Z625</accession>
<dbReference type="AlphaFoldDB" id="A0A2M8Z625"/>
<dbReference type="PANTHER" id="PTHR36845">
    <property type="entry name" value="HYDROLASE, PUTATIVE (AFU_ORTHOLOGUE AFUA_7G05090)-RELATED"/>
    <property type="match status" value="1"/>
</dbReference>
<feature type="binding site" evidence="4">
    <location>
        <position position="233"/>
    </location>
    <ligand>
        <name>substrate</name>
    </ligand>
</feature>
<feature type="binding site" evidence="4">
    <location>
        <position position="231"/>
    </location>
    <ligand>
        <name>substrate</name>
    </ligand>
</feature>
<feature type="binding site" evidence="4">
    <location>
        <position position="173"/>
    </location>
    <ligand>
        <name>substrate</name>
    </ligand>
</feature>
<feature type="binding site" evidence="4">
    <location>
        <position position="249"/>
    </location>
    <ligand>
        <name>substrate</name>
    </ligand>
</feature>
<dbReference type="InterPro" id="IPR008928">
    <property type="entry name" value="6-hairpin_glycosidase_sf"/>
</dbReference>